<comment type="similarity">
    <text evidence="2 9">Belongs to the COG6 family.</text>
</comment>
<evidence type="ECO:0000256" key="9">
    <source>
        <dbReference type="RuleBase" id="RU365075"/>
    </source>
</evidence>
<evidence type="ECO:0000256" key="8">
    <source>
        <dbReference type="ARBA" id="ARBA00031348"/>
    </source>
</evidence>
<feature type="compositionally biased region" description="Low complexity" evidence="11">
    <location>
        <begin position="495"/>
        <end position="504"/>
    </location>
</feature>
<dbReference type="PANTHER" id="PTHR21506">
    <property type="entry name" value="COMPONENT OF OLIGOMERIC GOLGI COMPLEX 6"/>
    <property type="match status" value="1"/>
</dbReference>
<evidence type="ECO:0000256" key="2">
    <source>
        <dbReference type="ARBA" id="ARBA00011023"/>
    </source>
</evidence>
<dbReference type="SMART" id="SM01087">
    <property type="entry name" value="COG6"/>
    <property type="match status" value="1"/>
</dbReference>
<feature type="domain" description="Conserved oligomeric complex COG6 N-terminal" evidence="12">
    <location>
        <begin position="34"/>
        <end position="145"/>
    </location>
</feature>
<feature type="region of interest" description="Disordered" evidence="11">
    <location>
        <begin position="482"/>
        <end position="504"/>
    </location>
</feature>
<evidence type="ECO:0000256" key="3">
    <source>
        <dbReference type="ARBA" id="ARBA00020973"/>
    </source>
</evidence>
<reference evidence="14" key="1">
    <citation type="journal article" date="2023" name="Plant J.">
        <title>Genome sequences and population genomics provide insights into the demographic history, inbreeding, and mutation load of two 'living fossil' tree species of Dipteronia.</title>
        <authorList>
            <person name="Feng Y."/>
            <person name="Comes H.P."/>
            <person name="Chen J."/>
            <person name="Zhu S."/>
            <person name="Lu R."/>
            <person name="Zhang X."/>
            <person name="Li P."/>
            <person name="Qiu J."/>
            <person name="Olsen K.M."/>
            <person name="Qiu Y."/>
        </authorList>
    </citation>
    <scope>NUCLEOTIDE SEQUENCE</scope>
    <source>
        <strain evidence="14">NBL</strain>
    </source>
</reference>
<evidence type="ECO:0000256" key="7">
    <source>
        <dbReference type="ARBA" id="ARBA00023136"/>
    </source>
</evidence>
<dbReference type="InterPro" id="IPR048368">
    <property type="entry name" value="COG6_N"/>
</dbReference>
<dbReference type="Pfam" id="PF20653">
    <property type="entry name" value="COG6_C"/>
    <property type="match status" value="1"/>
</dbReference>
<name>A0AAE0B039_9ROSI</name>
<comment type="subcellular location">
    <subcellularLocation>
        <location evidence="1 9">Golgi apparatus membrane</location>
        <topology evidence="1 9">Peripheral membrane protein</topology>
    </subcellularLocation>
</comment>
<keyword evidence="15" id="KW-1185">Reference proteome</keyword>
<dbReference type="InterPro" id="IPR010490">
    <property type="entry name" value="COG6"/>
</dbReference>
<dbReference type="PANTHER" id="PTHR21506:SF0">
    <property type="entry name" value="CONSERVED OLIGOMERIC GOLGI COMPLEX SUBUNIT 6"/>
    <property type="match status" value="1"/>
</dbReference>
<evidence type="ECO:0000259" key="12">
    <source>
        <dbReference type="Pfam" id="PF06419"/>
    </source>
</evidence>
<keyword evidence="5 9" id="KW-0653">Protein transport</keyword>
<evidence type="ECO:0000256" key="11">
    <source>
        <dbReference type="SAM" id="MobiDB-lite"/>
    </source>
</evidence>
<comment type="subunit">
    <text evidence="9">Component of the conserved oligomeric Golgi complex.</text>
</comment>
<evidence type="ECO:0000259" key="13">
    <source>
        <dbReference type="Pfam" id="PF20653"/>
    </source>
</evidence>
<evidence type="ECO:0000256" key="1">
    <source>
        <dbReference type="ARBA" id="ARBA00004395"/>
    </source>
</evidence>
<feature type="domain" description="Conserved Oligomeric Golgi complex subunit 6 C-terminal" evidence="13">
    <location>
        <begin position="176"/>
        <end position="693"/>
    </location>
</feature>
<dbReference type="GO" id="GO:0015031">
    <property type="term" value="P:protein transport"/>
    <property type="evidence" value="ECO:0007669"/>
    <property type="project" value="UniProtKB-KW"/>
</dbReference>
<dbReference type="InterPro" id="IPR048369">
    <property type="entry name" value="COG6_C"/>
</dbReference>
<keyword evidence="4 9" id="KW-0813">Transport</keyword>
<organism evidence="14 15">
    <name type="scientific">Dipteronia sinensis</name>
    <dbReference type="NCBI Taxonomy" id="43782"/>
    <lineage>
        <taxon>Eukaryota</taxon>
        <taxon>Viridiplantae</taxon>
        <taxon>Streptophyta</taxon>
        <taxon>Embryophyta</taxon>
        <taxon>Tracheophyta</taxon>
        <taxon>Spermatophyta</taxon>
        <taxon>Magnoliopsida</taxon>
        <taxon>eudicotyledons</taxon>
        <taxon>Gunneridae</taxon>
        <taxon>Pentapetalae</taxon>
        <taxon>rosids</taxon>
        <taxon>malvids</taxon>
        <taxon>Sapindales</taxon>
        <taxon>Sapindaceae</taxon>
        <taxon>Hippocastanoideae</taxon>
        <taxon>Acereae</taxon>
        <taxon>Dipteronia</taxon>
    </lineage>
</organism>
<dbReference type="EMBL" id="JANJYJ010000002">
    <property type="protein sequence ID" value="KAK3227548.1"/>
    <property type="molecule type" value="Genomic_DNA"/>
</dbReference>
<comment type="caution">
    <text evidence="14">The sequence shown here is derived from an EMBL/GenBank/DDBJ whole genome shotgun (WGS) entry which is preliminary data.</text>
</comment>
<proteinExistence type="inferred from homology"/>
<keyword evidence="7 9" id="KW-0472">Membrane</keyword>
<dbReference type="AlphaFoldDB" id="A0AAE0B039"/>
<evidence type="ECO:0000313" key="15">
    <source>
        <dbReference type="Proteomes" id="UP001281410"/>
    </source>
</evidence>
<dbReference type="GO" id="GO:0006891">
    <property type="term" value="P:intra-Golgi vesicle-mediated transport"/>
    <property type="evidence" value="ECO:0007669"/>
    <property type="project" value="UniProtKB-UniRule"/>
</dbReference>
<evidence type="ECO:0000313" key="14">
    <source>
        <dbReference type="EMBL" id="KAK3227548.1"/>
    </source>
</evidence>
<feature type="compositionally biased region" description="Basic residues" evidence="11">
    <location>
        <begin position="483"/>
        <end position="494"/>
    </location>
</feature>
<accession>A0AAE0B039</accession>
<evidence type="ECO:0000256" key="10">
    <source>
        <dbReference type="SAM" id="Coils"/>
    </source>
</evidence>
<dbReference type="GO" id="GO:0000139">
    <property type="term" value="C:Golgi membrane"/>
    <property type="evidence" value="ECO:0007669"/>
    <property type="project" value="UniProtKB-SubCell"/>
</dbReference>
<evidence type="ECO:0000256" key="6">
    <source>
        <dbReference type="ARBA" id="ARBA00023034"/>
    </source>
</evidence>
<comment type="function">
    <text evidence="9">Required for normal Golgi function.</text>
</comment>
<evidence type="ECO:0000256" key="5">
    <source>
        <dbReference type="ARBA" id="ARBA00022927"/>
    </source>
</evidence>
<dbReference type="Pfam" id="PF06419">
    <property type="entry name" value="COG6_N"/>
    <property type="match status" value="1"/>
</dbReference>
<dbReference type="GO" id="GO:0017119">
    <property type="term" value="C:Golgi transport complex"/>
    <property type="evidence" value="ECO:0007669"/>
    <property type="project" value="UniProtKB-UniRule"/>
</dbReference>
<evidence type="ECO:0000256" key="4">
    <source>
        <dbReference type="ARBA" id="ARBA00022448"/>
    </source>
</evidence>
<dbReference type="Proteomes" id="UP001281410">
    <property type="component" value="Unassembled WGS sequence"/>
</dbReference>
<keyword evidence="10" id="KW-0175">Coiled coil</keyword>
<keyword evidence="6 9" id="KW-0333">Golgi apparatus</keyword>
<gene>
    <name evidence="14" type="ORF">Dsin_007410</name>
</gene>
<sequence>MGTVGLAPGLSRKLKKVLESRTETPDLLASLKTLSTFYTDNTPQARRNLRSTIEKRSLSINHDFLYASNSAQQALDQVEEEVNELAECCDRIEKALNSCNATTGNIIETTERLKRDLELNTQRQEIVSCFLRDYQLSNEEIEALRDEELNENFFKALSHVQEIHANCKVLLRTHHQRAGLELMDMMAVYQEGAYERLCRWVQAECRKLGDTENPEVDELLKTAVRCLKERPVLFKYCAEEVANMRHNALFRRFISALTRGGPGGLPRPIEVHAHDPLRYVGDMLGWLHQALASERELVLGLLDPDAVVDTGATASRFSKSLENDFVKTDSDLTFVLDRIFEGVCRPFKVRVEQVLQSQPSLIISYKLSNTLEFYSYTIQDLLGRDTALCNTLWVLKDAAQKTFFDILKSRGEKLLRYPPLVAVDLSPPPAVREGVSVLLEIIENSDSMMVSASGQKPVFDPVISALLDPIVQMCEQAAEAHKSKGAGHLSRRSSRMSSDSGQLNKSSVDAILSNSSSASSAQNTETPSKVFLINCLCAIQQPLLGHEVAAEYVKDLGSMIDNHMRVLVDKEVDTILRRCGLSQKMHHFRNSLNKEVSNTVASPPLTEIQETSPASLSECLKAFFGLILGSEGSLPEFELMQVTKLRSEACLQVAKSLAEAYDLIYKAIMAPENGYPDPKSLARHPPDQIRTILGI</sequence>
<protein>
    <recommendedName>
        <fullName evidence="3 9">Conserved oligomeric Golgi complex subunit 6</fullName>
        <shortName evidence="9">COG complex subunit 6</shortName>
    </recommendedName>
    <alternativeName>
        <fullName evidence="8 9">Component of oligomeric Golgi complex 6</fullName>
    </alternativeName>
</protein>
<feature type="coiled-coil region" evidence="10">
    <location>
        <begin position="68"/>
        <end position="95"/>
    </location>
</feature>